<keyword evidence="2" id="KW-1185">Reference proteome</keyword>
<name>A0ACC3TBF1_LIPKO</name>
<comment type="caution">
    <text evidence="1">The sequence shown here is derived from an EMBL/GenBank/DDBJ whole genome shotgun (WGS) entry which is preliminary data.</text>
</comment>
<gene>
    <name evidence="1" type="ORF">V1525DRAFT_447563</name>
</gene>
<sequence>MAKRKRPESKGAETVTAAVQPENEENELEMDVSDYGDEHFEDGSDNEGEGEGEGDQSDVSDHELDTANGLSVAESKKSGKRKLKVSQLADDLHNLQEAIQLYKSNIFKMEIDELLTELKIDEDKTKPVDRILHRLKESIESIEDSSELLLLDAEKLISKSGISIPFPEPRPPKDAQYRFKYESPSNYNLTGSYMLKTIIKSPERFGIDVVVTMPKSIFHEKDILNYRYFHKRAFYLAYIASHLRSQSDLKFDLSYELLDGDYLRPVLRLDSVKDGGEFDFHRAKCYIRIIPGIDQDVFTLTKLSPARNCVRYNQNPAESLNVTPYYNSSILSDTYFFASTVFLHKASKSCDHFKDAMKLGDIWLRQRGFDSSVAGGGFGPWELGLLMATLLQGGGARGSRILSKGFSNYQLFKATLKYISSNDFTESPVSISTEPLAFEMGVFGGGPVLVNNDINFNVLYRMSVSSYRRLRHEASLTVVELDDVKGDHFDSVFLDKVDSLIYQYDLAAIIKIPSSRDDKTYCDLGRVFSPSYYSYFTSKVYQVLNRGLGERASLISIKFSETLNWPLTAPRPPSLRDGTFTLGLLLDPEHSERLIVHGPSAEHNTEAEEFRKFWGQKSELRRFKDGSIIETVVWEPQPERSIVSQIIAYLLERHFSEAIAKSMTTAGDGIAQFFASDDEIGDSKAFANFQKNLDEFDFLRKLLIDIDDLPLRVSSVMPASPALRYASIRSPAELSFKSVHDFSDVVIELETSSKWPDDLKAVQHSKAAFLMGIADSIKNIDSTILTRIGLDRDLDTIENFSYLDMMLSSGYAFRVRIQTEREAIMMRNYKADQDLGRRAHRNLERDFSLTARHTTQFQTMCHRFPFLSPTVRRVKKWFYSHYLAPHVPDILIELITLYIFLKPFPWTAPANATTGFLRTLYFLAHWDWRVDPLILDVDNTLTIGDIQSIRDTFKSLRANDPECTQTAMFVAVNYEKNGTMWTSPKPSKVIASRITALARASCEVFKTGKAIVSNDKSAVAKVFVSPLTDFDFVIHLKTNEQTSLDLSYPPRMENLCDYVGLYCDELQTVFSGNVLLFRNIMKNDLIAGVWDPRILTARNWKVYLGYSTEPCTTEPSHTDDKNVLVKANIAAMLREMERLGGDLVAKVEVSN</sequence>
<reference evidence="2" key="1">
    <citation type="journal article" date="2024" name="Front. Bioeng. Biotechnol.">
        <title>Genome-scale model development and genomic sequencing of the oleaginous clade Lipomyces.</title>
        <authorList>
            <person name="Czajka J.J."/>
            <person name="Han Y."/>
            <person name="Kim J."/>
            <person name="Mondo S.J."/>
            <person name="Hofstad B.A."/>
            <person name="Robles A."/>
            <person name="Haridas S."/>
            <person name="Riley R."/>
            <person name="LaButti K."/>
            <person name="Pangilinan J."/>
            <person name="Andreopoulos W."/>
            <person name="Lipzen A."/>
            <person name="Yan J."/>
            <person name="Wang M."/>
            <person name="Ng V."/>
            <person name="Grigoriev I.V."/>
            <person name="Spatafora J.W."/>
            <person name="Magnuson J.K."/>
            <person name="Baker S.E."/>
            <person name="Pomraning K.R."/>
        </authorList>
    </citation>
    <scope>NUCLEOTIDE SEQUENCE [LARGE SCALE GENOMIC DNA]</scope>
    <source>
        <strain evidence="2">CBS 7786</strain>
    </source>
</reference>
<dbReference type="EMBL" id="MU971336">
    <property type="protein sequence ID" value="KAK9241016.1"/>
    <property type="molecule type" value="Genomic_DNA"/>
</dbReference>
<dbReference type="Proteomes" id="UP001433508">
    <property type="component" value="Unassembled WGS sequence"/>
</dbReference>
<protein>
    <submittedName>
        <fullName evidence="1">Nrap protein</fullName>
    </submittedName>
</protein>
<evidence type="ECO:0000313" key="2">
    <source>
        <dbReference type="Proteomes" id="UP001433508"/>
    </source>
</evidence>
<proteinExistence type="predicted"/>
<accession>A0ACC3TBF1</accession>
<evidence type="ECO:0000313" key="1">
    <source>
        <dbReference type="EMBL" id="KAK9241016.1"/>
    </source>
</evidence>
<organism evidence="1 2">
    <name type="scientific">Lipomyces kononenkoae</name>
    <name type="common">Yeast</name>
    <dbReference type="NCBI Taxonomy" id="34357"/>
    <lineage>
        <taxon>Eukaryota</taxon>
        <taxon>Fungi</taxon>
        <taxon>Dikarya</taxon>
        <taxon>Ascomycota</taxon>
        <taxon>Saccharomycotina</taxon>
        <taxon>Lipomycetes</taxon>
        <taxon>Lipomycetales</taxon>
        <taxon>Lipomycetaceae</taxon>
        <taxon>Lipomyces</taxon>
    </lineage>
</organism>